<accession>A0A2G5NUG7</accession>
<dbReference type="Proteomes" id="UP000229523">
    <property type="component" value="Unassembled WGS sequence"/>
</dbReference>
<dbReference type="EMBL" id="MJBI02000011">
    <property type="protein sequence ID" value="RAI79082.1"/>
    <property type="molecule type" value="Genomic_DNA"/>
</dbReference>
<feature type="transmembrane region" description="Helical" evidence="1">
    <location>
        <begin position="6"/>
        <end position="29"/>
    </location>
</feature>
<keyword evidence="1" id="KW-0812">Transmembrane</keyword>
<evidence type="ECO:0000256" key="1">
    <source>
        <dbReference type="SAM" id="Phobius"/>
    </source>
</evidence>
<evidence type="ECO:0000313" key="2">
    <source>
        <dbReference type="EMBL" id="RAI79082.1"/>
    </source>
</evidence>
<keyword evidence="1" id="KW-0472">Membrane</keyword>
<proteinExistence type="predicted"/>
<organism evidence="2 3">
    <name type="scientific">Macrococcoides goetzii</name>
    <dbReference type="NCBI Taxonomy" id="1891097"/>
    <lineage>
        <taxon>Bacteria</taxon>
        <taxon>Bacillati</taxon>
        <taxon>Bacillota</taxon>
        <taxon>Bacilli</taxon>
        <taxon>Bacillales</taxon>
        <taxon>Staphylococcaceae</taxon>
        <taxon>Macrococcoides</taxon>
    </lineage>
</organism>
<protein>
    <submittedName>
        <fullName evidence="2">Uncharacterized protein</fullName>
    </submittedName>
</protein>
<gene>
    <name evidence="2" type="ORF">BFS35_012760</name>
</gene>
<comment type="caution">
    <text evidence="2">The sequence shown here is derived from an EMBL/GenBank/DDBJ whole genome shotgun (WGS) entry which is preliminary data.</text>
</comment>
<name>A0A2G5NUG7_9STAP</name>
<reference evidence="2 3" key="1">
    <citation type="journal article" date="2018" name="Front. Microbiol.">
        <title>Description and Comparative Genomics of Macrococcus caseolyticus subsp. hominis subsp. nov., Macrococcus goetzii sp. nov., Macrococcus epidermidis sp. nov., and Macrococcus bohemicus sp. nov., Novel Macrococci From Human Clinical Material With Virulence Potential and Suspected Uptake of Foreign DNA by Natural Transformation.</title>
        <authorList>
            <person name="Maslanova I."/>
            <person name="Wertheimer Z."/>
            <person name="Sedlacek I."/>
            <person name="Svec P."/>
            <person name="Indrakova A."/>
            <person name="Kovarovic V."/>
            <person name="Schumann P."/>
            <person name="Sproer C."/>
            <person name="Kralova S."/>
            <person name="Sedo O."/>
            <person name="Kristofova L."/>
            <person name="Vrbovska V."/>
            <person name="Fuzik T."/>
            <person name="Petras P."/>
            <person name="Zdrahal Z."/>
            <person name="Ruzickova V."/>
            <person name="Doskar J."/>
            <person name="Pantucek R."/>
        </authorList>
    </citation>
    <scope>NUCLEOTIDE SEQUENCE [LARGE SCALE GENOMIC DNA]</scope>
    <source>
        <strain evidence="2 3">CCM 4927</strain>
    </source>
</reference>
<evidence type="ECO:0000313" key="3">
    <source>
        <dbReference type="Proteomes" id="UP000229523"/>
    </source>
</evidence>
<keyword evidence="3" id="KW-1185">Reference proteome</keyword>
<keyword evidence="1" id="KW-1133">Transmembrane helix</keyword>
<dbReference type="AlphaFoldDB" id="A0A2G5NUG7"/>
<sequence>MLMMTMSLPLILFLIVIFGIIAWVVIMLINSSKNAAKQNTSTIDNKLDAVEQEHNRKHS</sequence>
<dbReference type="RefSeq" id="WP_099577207.1">
    <property type="nucleotide sequence ID" value="NZ_MJBI02000011.1"/>
</dbReference>